<evidence type="ECO:0000259" key="9">
    <source>
        <dbReference type="Pfam" id="PF10502"/>
    </source>
</evidence>
<feature type="active site" evidence="7">
    <location>
        <position position="420"/>
    </location>
</feature>
<dbReference type="STRING" id="863239.GCA_000213935_02451"/>
<comment type="subcellular location">
    <subcellularLocation>
        <location evidence="2">Cell membrane</location>
        <topology evidence="2">Single-pass type II membrane protein</topology>
    </subcellularLocation>
    <subcellularLocation>
        <location evidence="8">Membrane</location>
        <topology evidence="8">Single-pass type II membrane protein</topology>
    </subcellularLocation>
</comment>
<dbReference type="InterPro" id="IPR019756">
    <property type="entry name" value="Pept_S26A_signal_pept_1_Ser-AS"/>
</dbReference>
<gene>
    <name evidence="10" type="primary">lepB</name>
    <name evidence="10" type="ORF">DIW82_05480</name>
</gene>
<comment type="caution">
    <text evidence="8">Lacks conserved residue(s) required for the propagation of feature annotation.</text>
</comment>
<dbReference type="PANTHER" id="PTHR43390">
    <property type="entry name" value="SIGNAL PEPTIDASE I"/>
    <property type="match status" value="1"/>
</dbReference>
<dbReference type="Pfam" id="PF10502">
    <property type="entry name" value="Peptidase_S26"/>
    <property type="match status" value="1"/>
</dbReference>
<feature type="transmembrane region" description="Helical" evidence="8">
    <location>
        <begin position="237"/>
        <end position="258"/>
    </location>
</feature>
<dbReference type="GO" id="GO:0009003">
    <property type="term" value="F:signal peptidase activity"/>
    <property type="evidence" value="ECO:0007669"/>
    <property type="project" value="UniProtKB-EC"/>
</dbReference>
<feature type="transmembrane region" description="Helical" evidence="8">
    <location>
        <begin position="12"/>
        <end position="40"/>
    </location>
</feature>
<name>A0A3D4SYA1_9CORY</name>
<evidence type="ECO:0000256" key="6">
    <source>
        <dbReference type="ARBA" id="ARBA00022801"/>
    </source>
</evidence>
<dbReference type="InterPro" id="IPR000223">
    <property type="entry name" value="Pept_S26A_signal_pept_1"/>
</dbReference>
<dbReference type="GO" id="GO:0004252">
    <property type="term" value="F:serine-type endopeptidase activity"/>
    <property type="evidence" value="ECO:0007669"/>
    <property type="project" value="InterPro"/>
</dbReference>
<dbReference type="PROSITE" id="PS00761">
    <property type="entry name" value="SPASE_I_3"/>
    <property type="match status" value="1"/>
</dbReference>
<dbReference type="SUPFAM" id="SSF51306">
    <property type="entry name" value="LexA/Signal peptidase"/>
    <property type="match status" value="1"/>
</dbReference>
<feature type="transmembrane region" description="Helical" evidence="8">
    <location>
        <begin position="287"/>
        <end position="305"/>
    </location>
</feature>
<dbReference type="InterPro" id="IPR019533">
    <property type="entry name" value="Peptidase_S26"/>
</dbReference>
<dbReference type="InterPro" id="IPR036286">
    <property type="entry name" value="LexA/Signal_pep-like_sf"/>
</dbReference>
<feature type="transmembrane region" description="Helical" evidence="8">
    <location>
        <begin position="311"/>
        <end position="331"/>
    </location>
</feature>
<dbReference type="Proteomes" id="UP000261739">
    <property type="component" value="Unassembled WGS sequence"/>
</dbReference>
<dbReference type="GO" id="GO:0006465">
    <property type="term" value="P:signal peptide processing"/>
    <property type="evidence" value="ECO:0007669"/>
    <property type="project" value="InterPro"/>
</dbReference>
<dbReference type="PROSITE" id="PS00501">
    <property type="entry name" value="SPASE_I_1"/>
    <property type="match status" value="1"/>
</dbReference>
<dbReference type="AlphaFoldDB" id="A0A3D4SYA1"/>
<accession>A0A3D4SYA1</accession>
<evidence type="ECO:0000256" key="7">
    <source>
        <dbReference type="PIRSR" id="PIRSR600223-1"/>
    </source>
</evidence>
<comment type="caution">
    <text evidence="10">The sequence shown here is derived from an EMBL/GenBank/DDBJ whole genome shotgun (WGS) entry which is preliminary data.</text>
</comment>
<sequence length="537" mass="56641">MDLRLIPVAITAWTGAWWGLAPTVTAALVILPVVGVGAWLLRGRGWQVVVMVGALLLASGVSMLRQEQLAHSPIHRLAEQGAVGQLVVDITSDPRRIPRRGPIPESVLVPATTVHLDARDNRVRQRVPVVLRASGERGVALAHLAVGSRVKVDGRLRAADRADREVALVNVTAPPQQVRAPGWGARQVNRFRAGLRRAASHNPANQAALLPSLVVGDTSGLDADLVGDFKTTGLTHLTAVSGSNLSLTLVFLLASARWAGLRGWWVRGVSIGGVIAFVVICRAEPSVVRATAMGLVALAGLGVAGGRARGLRHACVAVAALVLLALINSFVGRLYQIPSESMEPTLHGCEGCTGDRIFVNKISYDFGRHPEPGDVVVFVGPDSWNDRYVSQRSDNGVKRGVQNGLSYIGIVAPDENTLVKRVIATGGQTVSCQAGDPGIMVDGKEVDSSYIQDPATYPVDAATGSDACGGAYFGPVTVPDGNLWMMGDNRTNSGDSRYHLGDELQGTVPESNVVGKVEAKVWPLGRIGGVGAPDIQK</sequence>
<evidence type="ECO:0000256" key="1">
    <source>
        <dbReference type="ARBA" id="ARBA00000677"/>
    </source>
</evidence>
<evidence type="ECO:0000256" key="5">
    <source>
        <dbReference type="ARBA" id="ARBA00022670"/>
    </source>
</evidence>
<keyword evidence="8" id="KW-1133">Transmembrane helix</keyword>
<feature type="active site" evidence="7">
    <location>
        <position position="341"/>
    </location>
</feature>
<feature type="transmembrane region" description="Helical" evidence="8">
    <location>
        <begin position="46"/>
        <end position="64"/>
    </location>
</feature>
<dbReference type="NCBIfam" id="TIGR02227">
    <property type="entry name" value="sigpep_I_bact"/>
    <property type="match status" value="1"/>
</dbReference>
<organism evidence="10 11">
    <name type="scientific">Corynebacterium nuruki</name>
    <dbReference type="NCBI Taxonomy" id="1032851"/>
    <lineage>
        <taxon>Bacteria</taxon>
        <taxon>Bacillati</taxon>
        <taxon>Actinomycetota</taxon>
        <taxon>Actinomycetes</taxon>
        <taxon>Mycobacteriales</taxon>
        <taxon>Corynebacteriaceae</taxon>
        <taxon>Corynebacterium</taxon>
    </lineage>
</organism>
<evidence type="ECO:0000256" key="2">
    <source>
        <dbReference type="ARBA" id="ARBA00004401"/>
    </source>
</evidence>
<feature type="domain" description="Peptidase S26" evidence="9">
    <location>
        <begin position="315"/>
        <end position="522"/>
    </location>
</feature>
<comment type="similarity">
    <text evidence="3 8">Belongs to the peptidase S26 family.</text>
</comment>
<keyword evidence="6 8" id="KW-0378">Hydrolase</keyword>
<feature type="transmembrane region" description="Helical" evidence="8">
    <location>
        <begin position="264"/>
        <end position="280"/>
    </location>
</feature>
<proteinExistence type="inferred from homology"/>
<comment type="catalytic activity">
    <reaction evidence="1 8">
        <text>Cleavage of hydrophobic, N-terminal signal or leader sequences from secreted and periplasmic proteins.</text>
        <dbReference type="EC" id="3.4.21.89"/>
    </reaction>
</comment>
<dbReference type="InterPro" id="IPR019758">
    <property type="entry name" value="Pept_S26A_signal_pept_1_CS"/>
</dbReference>
<evidence type="ECO:0000256" key="3">
    <source>
        <dbReference type="ARBA" id="ARBA00009370"/>
    </source>
</evidence>
<evidence type="ECO:0000313" key="10">
    <source>
        <dbReference type="EMBL" id="HCT14249.1"/>
    </source>
</evidence>
<evidence type="ECO:0000256" key="8">
    <source>
        <dbReference type="RuleBase" id="RU362042"/>
    </source>
</evidence>
<dbReference type="EC" id="3.4.21.89" evidence="4 8"/>
<dbReference type="PANTHER" id="PTHR43390:SF1">
    <property type="entry name" value="CHLOROPLAST PROCESSING PEPTIDASE"/>
    <property type="match status" value="1"/>
</dbReference>
<dbReference type="GO" id="GO:0005886">
    <property type="term" value="C:plasma membrane"/>
    <property type="evidence" value="ECO:0007669"/>
    <property type="project" value="UniProtKB-SubCell"/>
</dbReference>
<dbReference type="CDD" id="cd06530">
    <property type="entry name" value="S26_SPase_I"/>
    <property type="match status" value="1"/>
</dbReference>
<protein>
    <recommendedName>
        <fullName evidence="4 8">Signal peptidase I</fullName>
        <ecNumber evidence="4 8">3.4.21.89</ecNumber>
    </recommendedName>
</protein>
<keyword evidence="8" id="KW-0812">Transmembrane</keyword>
<dbReference type="Gene3D" id="2.10.109.10">
    <property type="entry name" value="Umud Fragment, subunit A"/>
    <property type="match status" value="1"/>
</dbReference>
<evidence type="ECO:0000313" key="11">
    <source>
        <dbReference type="Proteomes" id="UP000261739"/>
    </source>
</evidence>
<keyword evidence="5 8" id="KW-0645">Protease</keyword>
<dbReference type="EMBL" id="DQID01000149">
    <property type="protein sequence ID" value="HCT14249.1"/>
    <property type="molecule type" value="Genomic_DNA"/>
</dbReference>
<dbReference type="PRINTS" id="PR00727">
    <property type="entry name" value="LEADERPTASE"/>
</dbReference>
<evidence type="ECO:0000256" key="4">
    <source>
        <dbReference type="ARBA" id="ARBA00013208"/>
    </source>
</evidence>
<keyword evidence="8" id="KW-0472">Membrane</keyword>
<reference evidence="10 11" key="1">
    <citation type="journal article" date="2018" name="Nat. Biotechnol.">
        <title>A standardized bacterial taxonomy based on genome phylogeny substantially revises the tree of life.</title>
        <authorList>
            <person name="Parks D.H."/>
            <person name="Chuvochina M."/>
            <person name="Waite D.W."/>
            <person name="Rinke C."/>
            <person name="Skarshewski A."/>
            <person name="Chaumeil P.A."/>
            <person name="Hugenholtz P."/>
        </authorList>
    </citation>
    <scope>NUCLEOTIDE SEQUENCE [LARGE SCALE GENOMIC DNA]</scope>
    <source>
        <strain evidence="10">UBA11247</strain>
    </source>
</reference>